<gene>
    <name evidence="6" type="ORF">HPU229336_02575</name>
</gene>
<protein>
    <submittedName>
        <fullName evidence="6">Histidine kinase</fullName>
    </submittedName>
</protein>
<dbReference type="Gene3D" id="1.10.287.950">
    <property type="entry name" value="Methyl-accepting chemotaxis protein"/>
    <property type="match status" value="1"/>
</dbReference>
<keyword evidence="3" id="KW-0175">Coiled coil</keyword>
<dbReference type="GO" id="GO:0016301">
    <property type="term" value="F:kinase activity"/>
    <property type="evidence" value="ECO:0007669"/>
    <property type="project" value="UniProtKB-KW"/>
</dbReference>
<keyword evidence="4" id="KW-0812">Transmembrane</keyword>
<name>A0AAW3J6N0_9HELI</name>
<dbReference type="InterPro" id="IPR045812">
    <property type="entry name" value="DAHL"/>
</dbReference>
<keyword evidence="4" id="KW-1133">Transmembrane helix</keyword>
<feature type="domain" description="Methyl-accepting transducer" evidence="5">
    <location>
        <begin position="328"/>
        <end position="564"/>
    </location>
</feature>
<evidence type="ECO:0000313" key="6">
    <source>
        <dbReference type="EMBL" id="KPH50473.1"/>
    </source>
</evidence>
<evidence type="ECO:0000256" key="4">
    <source>
        <dbReference type="SAM" id="Phobius"/>
    </source>
</evidence>
<comment type="caution">
    <text evidence="6">The sequence shown here is derived from an EMBL/GenBank/DDBJ whole genome shotgun (WGS) entry which is preliminary data.</text>
</comment>
<proteinExistence type="predicted"/>
<feature type="transmembrane region" description="Helical" evidence="4">
    <location>
        <begin position="12"/>
        <end position="34"/>
    </location>
</feature>
<dbReference type="PANTHER" id="PTHR32089">
    <property type="entry name" value="METHYL-ACCEPTING CHEMOTAXIS PROTEIN MCPB"/>
    <property type="match status" value="1"/>
</dbReference>
<dbReference type="Pfam" id="PF19443">
    <property type="entry name" value="DAHL"/>
    <property type="match status" value="1"/>
</dbReference>
<evidence type="ECO:0000313" key="7">
    <source>
        <dbReference type="Proteomes" id="UP000037800"/>
    </source>
</evidence>
<dbReference type="GO" id="GO:0007165">
    <property type="term" value="P:signal transduction"/>
    <property type="evidence" value="ECO:0007669"/>
    <property type="project" value="UniProtKB-KW"/>
</dbReference>
<accession>A0AAW3J6N0</accession>
<dbReference type="SUPFAM" id="SSF58104">
    <property type="entry name" value="Methyl-accepting chemotaxis protein (MCP) signaling domain"/>
    <property type="match status" value="1"/>
</dbReference>
<dbReference type="PANTHER" id="PTHR32089:SF112">
    <property type="entry name" value="LYSOZYME-LIKE PROTEIN-RELATED"/>
    <property type="match status" value="1"/>
</dbReference>
<evidence type="ECO:0000256" key="1">
    <source>
        <dbReference type="ARBA" id="ARBA00023224"/>
    </source>
</evidence>
<dbReference type="SMART" id="SM00283">
    <property type="entry name" value="MA"/>
    <property type="match status" value="1"/>
</dbReference>
<feature type="coiled-coil region" evidence="3">
    <location>
        <begin position="382"/>
        <end position="409"/>
    </location>
</feature>
<evidence type="ECO:0000256" key="3">
    <source>
        <dbReference type="SAM" id="Coils"/>
    </source>
</evidence>
<dbReference type="PROSITE" id="PS50111">
    <property type="entry name" value="CHEMOTAXIS_TRANSDUC_2"/>
    <property type="match status" value="1"/>
</dbReference>
<dbReference type="Proteomes" id="UP000037800">
    <property type="component" value="Unassembled WGS sequence"/>
</dbReference>
<feature type="transmembrane region" description="Helical" evidence="4">
    <location>
        <begin position="244"/>
        <end position="265"/>
    </location>
</feature>
<keyword evidence="4" id="KW-0472">Membrane</keyword>
<keyword evidence="6" id="KW-0418">Kinase</keyword>
<dbReference type="InterPro" id="IPR004089">
    <property type="entry name" value="MCPsignal_dom"/>
</dbReference>
<sequence length="596" mass="66776">MTSSNKKTFSFLYQFISLSAFVLIFMLLLLFIIFNTHANVEKNTQIADALKRLEYLDLRIDNVFKNYFDFMNYDESVRDSREFAQELQFLTNQGLDTSKIAEIFKAKQNQLDKFKRANSIAFNSKTFLYVLHQEIAQLAENNSSYTSIVKLTNSILAKLATDNILESENLKELNAAIAKLEAFSSLNDQNVMLFIKHYKMMLAQAALMQKNSEIYKDQTLQKELILANKVVQAQIAKESQDRLYIAYGVFGATLLVLLFFIFLTLKKVIIPISLLEKLTKNLASKEANLKSRLVIDAKSELSKSANYINSFIAVVENSILEATENAKASLNNSQQLKENATILQKNSDIQDEQISTLRKIGLALDEHISANGVLAQNTIEDMNKMQKVMLKAEETLKELAKLIEQGNEQENIIMDNMGNLSSSADSITSITESIKDIADQTNLLSLNAAIEAARAGEHGRGFAVVADEVRKLAEKTTKSLAEINATVSLIAQQIRDNIEGMKMVHDSMSETNEVANELQNEVVDTMERLRIGIKSTQNMAEKNIEAKEKMALLDEKLNVVSDISNHIKVLSNEVNAISVSVLEGSSKLSDKLSSFQ</sequence>
<dbReference type="AlphaFoldDB" id="A0AAW3J6N0"/>
<evidence type="ECO:0000259" key="5">
    <source>
        <dbReference type="PROSITE" id="PS50111"/>
    </source>
</evidence>
<reference evidence="6 7" key="1">
    <citation type="submission" date="2014-06" db="EMBL/GenBank/DDBJ databases">
        <title>Helicobacter pullorum isolates in fresh chicken meat - phenotypic and genotypic features.</title>
        <authorList>
            <person name="Borges V."/>
            <person name="Santos A."/>
            <person name="Correia C.B."/>
            <person name="Saraiva M."/>
            <person name="Menard A."/>
            <person name="Vieira L."/>
            <person name="Sampaio D.A."/>
            <person name="Gomes J.P."/>
            <person name="Oleastro M."/>
        </authorList>
    </citation>
    <scope>NUCLEOTIDE SEQUENCE [LARGE SCALE GENOMIC DNA]</scope>
    <source>
        <strain evidence="6 7">229336/12</strain>
    </source>
</reference>
<keyword evidence="6" id="KW-0808">Transferase</keyword>
<evidence type="ECO:0000256" key="2">
    <source>
        <dbReference type="PROSITE-ProRule" id="PRU00284"/>
    </source>
</evidence>
<dbReference type="EMBL" id="JNUR01000018">
    <property type="protein sequence ID" value="KPH50473.1"/>
    <property type="molecule type" value="Genomic_DNA"/>
</dbReference>
<keyword evidence="1 2" id="KW-0807">Transducer</keyword>
<dbReference type="Pfam" id="PF00015">
    <property type="entry name" value="MCPsignal"/>
    <property type="match status" value="1"/>
</dbReference>
<dbReference type="RefSeq" id="WP_060663006.1">
    <property type="nucleotide sequence ID" value="NZ_JNUR01000018.1"/>
</dbReference>
<dbReference type="GO" id="GO:0016020">
    <property type="term" value="C:membrane"/>
    <property type="evidence" value="ECO:0007669"/>
    <property type="project" value="InterPro"/>
</dbReference>
<organism evidence="6 7">
    <name type="scientific">Helicobacter pullorum</name>
    <dbReference type="NCBI Taxonomy" id="35818"/>
    <lineage>
        <taxon>Bacteria</taxon>
        <taxon>Pseudomonadati</taxon>
        <taxon>Campylobacterota</taxon>
        <taxon>Epsilonproteobacteria</taxon>
        <taxon>Campylobacterales</taxon>
        <taxon>Helicobacteraceae</taxon>
        <taxon>Helicobacter</taxon>
    </lineage>
</organism>